<gene>
    <name evidence="1" type="ORF">E4L96_20130</name>
</gene>
<protein>
    <submittedName>
        <fullName evidence="1">Uncharacterized protein</fullName>
    </submittedName>
</protein>
<proteinExistence type="predicted"/>
<comment type="caution">
    <text evidence="1">The sequence shown here is derived from an EMBL/GenBank/DDBJ whole genome shotgun (WGS) entry which is preliminary data.</text>
</comment>
<evidence type="ECO:0000313" key="2">
    <source>
        <dbReference type="Proteomes" id="UP000298438"/>
    </source>
</evidence>
<accession>A0A4Y9RVT5</accession>
<dbReference type="Proteomes" id="UP000298438">
    <property type="component" value="Unassembled WGS sequence"/>
</dbReference>
<reference evidence="1 2" key="1">
    <citation type="submission" date="2019-03" db="EMBL/GenBank/DDBJ databases">
        <title>Draft Genome Sequence of Massilia arenosa sp. nov., a Novel Massilia Species Isolated from a Sandy-loam Maize Soil.</title>
        <authorList>
            <person name="Raths R."/>
            <person name="Peta V."/>
            <person name="Bucking H."/>
        </authorList>
    </citation>
    <scope>NUCLEOTIDE SEQUENCE [LARGE SCALE GENOMIC DNA]</scope>
    <source>
        <strain evidence="1 2">MC02</strain>
    </source>
</reference>
<evidence type="ECO:0000313" key="1">
    <source>
        <dbReference type="EMBL" id="TFW13407.1"/>
    </source>
</evidence>
<name>A0A4Y9RVT5_9BURK</name>
<dbReference type="AlphaFoldDB" id="A0A4Y9RVT5"/>
<dbReference type="RefSeq" id="WP_135209000.1">
    <property type="nucleotide sequence ID" value="NZ_SPVF01000252.1"/>
</dbReference>
<sequence>MPVPDGLLGFNVEARTAVTQRRMRVQVLDEIRCDRWIGHLAVKTTPGAILFEVHSRATGSRTRIATFFSTIVGHDVLLQSKKSKGTPVRPWGNIDRSLKGWMEWSCSCCEQDLEGQTRTVFASEAGHLTTG</sequence>
<organism evidence="1 2">
    <name type="scientific">Zemynaea arenosa</name>
    <dbReference type="NCBI Taxonomy" id="2561931"/>
    <lineage>
        <taxon>Bacteria</taxon>
        <taxon>Pseudomonadati</taxon>
        <taxon>Pseudomonadota</taxon>
        <taxon>Betaproteobacteria</taxon>
        <taxon>Burkholderiales</taxon>
        <taxon>Oxalobacteraceae</taxon>
        <taxon>Telluria group</taxon>
        <taxon>Zemynaea</taxon>
    </lineage>
</organism>
<keyword evidence="2" id="KW-1185">Reference proteome</keyword>
<dbReference type="EMBL" id="SPVF01000252">
    <property type="protein sequence ID" value="TFW13407.1"/>
    <property type="molecule type" value="Genomic_DNA"/>
</dbReference>